<evidence type="ECO:0000256" key="11">
    <source>
        <dbReference type="SAM" id="MobiDB-lite"/>
    </source>
</evidence>
<dbReference type="PROSITE" id="PS50011">
    <property type="entry name" value="PROTEIN_KINASE_DOM"/>
    <property type="match status" value="1"/>
</dbReference>
<evidence type="ECO:0000259" key="12">
    <source>
        <dbReference type="PROSITE" id="PS50011"/>
    </source>
</evidence>
<comment type="catalytic activity">
    <reaction evidence="7">
        <text>L-threonyl-[protein] + ATP = O-phospho-L-threonyl-[protein] + ADP + H(+)</text>
        <dbReference type="Rhea" id="RHEA:46608"/>
        <dbReference type="Rhea" id="RHEA-COMP:11060"/>
        <dbReference type="Rhea" id="RHEA-COMP:11605"/>
        <dbReference type="ChEBI" id="CHEBI:15378"/>
        <dbReference type="ChEBI" id="CHEBI:30013"/>
        <dbReference type="ChEBI" id="CHEBI:30616"/>
        <dbReference type="ChEBI" id="CHEBI:61977"/>
        <dbReference type="ChEBI" id="CHEBI:456216"/>
        <dbReference type="EC" id="2.7.11.11"/>
    </reaction>
</comment>
<dbReference type="EC" id="2.7.11.11" evidence="1"/>
<dbReference type="Gene3D" id="3.30.200.20">
    <property type="entry name" value="Phosphorylase Kinase, domain 1"/>
    <property type="match status" value="1"/>
</dbReference>
<proteinExistence type="inferred from homology"/>
<evidence type="ECO:0000256" key="3">
    <source>
        <dbReference type="ARBA" id="ARBA00022679"/>
    </source>
</evidence>
<feature type="compositionally biased region" description="Polar residues" evidence="11">
    <location>
        <begin position="42"/>
        <end position="60"/>
    </location>
</feature>
<evidence type="ECO:0000256" key="2">
    <source>
        <dbReference type="ARBA" id="ARBA00022527"/>
    </source>
</evidence>
<gene>
    <name evidence="14" type="ORF">GSTUAT00007511001</name>
</gene>
<dbReference type="PANTHER" id="PTHR24353">
    <property type="entry name" value="CYCLIC NUCLEOTIDE-DEPENDENT PROTEIN KINASE"/>
    <property type="match status" value="1"/>
</dbReference>
<dbReference type="Pfam" id="PF00069">
    <property type="entry name" value="Pkinase"/>
    <property type="match status" value="1"/>
</dbReference>
<dbReference type="PROSITE" id="PS00107">
    <property type="entry name" value="PROTEIN_KINASE_ATP"/>
    <property type="match status" value="1"/>
</dbReference>
<evidence type="ECO:0000256" key="8">
    <source>
        <dbReference type="ARBA" id="ARBA00047454"/>
    </source>
</evidence>
<sequence>MEVTTQRPAAPSSLPTPPPDKLLDEEPAMAELNKVDSGMDIDSQSNSLHAPVSVPTQTESGGLPVNGQAQGGLGNGDRASGCKEEGRSEDGEEVDMKDIDRRQPSVEDFDLMTTLGTGTFARVWLVRPRGSPPTENATLFALKQLKKVDIIRLKQCEHVLNERSILEVCRPHPFITHYLCSWQDRNSLYILLEYSPGGEIFGYLRRARRFDFQTTQFYAAEITMILVFLHNHGIVYRDLKPENILLDARGHVKLVDFGFAKVVGDSECCKIIGLRGYEKLIPSAFSGETYTLCGTPEYLSPEVIQSKGHGKAVDWWALGVLIYEMSCGFPPFYDNSPFAIYEKIVAGRISFPSVLPEETKDIVRRLCTKDLSARLGNMCGGGHQVMAHPFFESVHWQELENQVHSGPIVPNLRHPGDTRYFDQYDPPSTTARDEYTDEMFEKHDVSFRDF</sequence>
<dbReference type="InterPro" id="IPR000719">
    <property type="entry name" value="Prot_kinase_dom"/>
</dbReference>
<dbReference type="GO" id="GO:0005829">
    <property type="term" value="C:cytosol"/>
    <property type="evidence" value="ECO:0007669"/>
    <property type="project" value="TreeGrafter"/>
</dbReference>
<dbReference type="InterPro" id="IPR000961">
    <property type="entry name" value="AGC-kinase_C"/>
</dbReference>
<dbReference type="AlphaFoldDB" id="A0A292PNU6"/>
<keyword evidence="4 9" id="KW-0547">Nucleotide-binding</keyword>
<comment type="similarity">
    <text evidence="10">Belongs to the protein kinase superfamily.</text>
</comment>
<dbReference type="FunFam" id="1.10.510.10:FF:000210">
    <property type="entry name" value="Non-specific serine/threonine protein kinase"/>
    <property type="match status" value="1"/>
</dbReference>
<dbReference type="GO" id="GO:0005524">
    <property type="term" value="F:ATP binding"/>
    <property type="evidence" value="ECO:0007669"/>
    <property type="project" value="UniProtKB-UniRule"/>
</dbReference>
<reference evidence="14" key="1">
    <citation type="submission" date="2015-10" db="EMBL/GenBank/DDBJ databases">
        <authorList>
            <person name="Regsiter A."/>
            <person name="william w."/>
        </authorList>
    </citation>
    <scope>NUCLEOTIDE SEQUENCE</scope>
    <source>
        <strain evidence="14">Montdore</strain>
    </source>
</reference>
<dbReference type="SMART" id="SM00133">
    <property type="entry name" value="S_TK_X"/>
    <property type="match status" value="1"/>
</dbReference>
<dbReference type="PROSITE" id="PS00108">
    <property type="entry name" value="PROTEIN_KINASE_ST"/>
    <property type="match status" value="1"/>
</dbReference>
<dbReference type="GO" id="GO:0004691">
    <property type="term" value="F:cAMP-dependent protein kinase activity"/>
    <property type="evidence" value="ECO:0007669"/>
    <property type="project" value="UniProtKB-EC"/>
</dbReference>
<evidence type="ECO:0000256" key="5">
    <source>
        <dbReference type="ARBA" id="ARBA00022777"/>
    </source>
</evidence>
<protein>
    <recommendedName>
        <fullName evidence="1">cAMP-dependent protein kinase</fullName>
        <ecNumber evidence="1">2.7.11.11</ecNumber>
    </recommendedName>
</protein>
<dbReference type="InterPro" id="IPR011009">
    <property type="entry name" value="Kinase-like_dom_sf"/>
</dbReference>
<dbReference type="SUPFAM" id="SSF56112">
    <property type="entry name" value="Protein kinase-like (PK-like)"/>
    <property type="match status" value="1"/>
</dbReference>
<feature type="region of interest" description="Disordered" evidence="11">
    <location>
        <begin position="1"/>
        <end position="102"/>
    </location>
</feature>
<feature type="compositionally biased region" description="Basic and acidic residues" evidence="11">
    <location>
        <begin position="80"/>
        <end position="102"/>
    </location>
</feature>
<feature type="binding site" evidence="9">
    <location>
        <position position="143"/>
    </location>
    <ligand>
        <name>ATP</name>
        <dbReference type="ChEBI" id="CHEBI:30616"/>
    </ligand>
</feature>
<dbReference type="InterPro" id="IPR008271">
    <property type="entry name" value="Ser/Thr_kinase_AS"/>
</dbReference>
<evidence type="ECO:0000256" key="10">
    <source>
        <dbReference type="RuleBase" id="RU000304"/>
    </source>
</evidence>
<accession>A0A292PNU6</accession>
<dbReference type="InterPro" id="IPR017441">
    <property type="entry name" value="Protein_kinase_ATP_BS"/>
</dbReference>
<dbReference type="PROSITE" id="PS51285">
    <property type="entry name" value="AGC_KINASE_CTER"/>
    <property type="match status" value="1"/>
</dbReference>
<organism evidence="14 15">
    <name type="scientific">Tuber aestivum</name>
    <name type="common">summer truffle</name>
    <dbReference type="NCBI Taxonomy" id="59557"/>
    <lineage>
        <taxon>Eukaryota</taxon>
        <taxon>Fungi</taxon>
        <taxon>Dikarya</taxon>
        <taxon>Ascomycota</taxon>
        <taxon>Pezizomycotina</taxon>
        <taxon>Pezizomycetes</taxon>
        <taxon>Pezizales</taxon>
        <taxon>Tuberaceae</taxon>
        <taxon>Tuber</taxon>
    </lineage>
</organism>
<evidence type="ECO:0000256" key="4">
    <source>
        <dbReference type="ARBA" id="ARBA00022741"/>
    </source>
</evidence>
<keyword evidence="5" id="KW-0418">Kinase</keyword>
<keyword evidence="3" id="KW-0808">Transferase</keyword>
<keyword evidence="6 9" id="KW-0067">ATP-binding</keyword>
<evidence type="ECO:0000256" key="6">
    <source>
        <dbReference type="ARBA" id="ARBA00022840"/>
    </source>
</evidence>
<feature type="domain" description="AGC-kinase C-terminal" evidence="13">
    <location>
        <begin position="392"/>
        <end position="450"/>
    </location>
</feature>
<evidence type="ECO:0000256" key="9">
    <source>
        <dbReference type="PROSITE-ProRule" id="PRU10141"/>
    </source>
</evidence>
<evidence type="ECO:0000256" key="7">
    <source>
        <dbReference type="ARBA" id="ARBA00047292"/>
    </source>
</evidence>
<dbReference type="Gene3D" id="1.10.510.10">
    <property type="entry name" value="Transferase(Phosphotransferase) domain 1"/>
    <property type="match status" value="1"/>
</dbReference>
<evidence type="ECO:0000313" key="14">
    <source>
        <dbReference type="EMBL" id="CUS08365.1"/>
    </source>
</evidence>
<dbReference type="CDD" id="cd05580">
    <property type="entry name" value="STKc_PKA_like"/>
    <property type="match status" value="1"/>
</dbReference>
<evidence type="ECO:0000256" key="1">
    <source>
        <dbReference type="ARBA" id="ARBA00012444"/>
    </source>
</evidence>
<keyword evidence="15" id="KW-1185">Reference proteome</keyword>
<dbReference type="Proteomes" id="UP001412239">
    <property type="component" value="Unassembled WGS sequence"/>
</dbReference>
<dbReference type="PANTHER" id="PTHR24353:SF37">
    <property type="entry name" value="CAMP-DEPENDENT PROTEIN KINASE CATALYTIC SUBUNIT PRKX"/>
    <property type="match status" value="1"/>
</dbReference>
<dbReference type="SMART" id="SM00220">
    <property type="entry name" value="S_TKc"/>
    <property type="match status" value="1"/>
</dbReference>
<name>A0A292PNU6_9PEZI</name>
<keyword evidence="2 10" id="KW-0723">Serine/threonine-protein kinase</keyword>
<dbReference type="GO" id="GO:0005952">
    <property type="term" value="C:cAMP-dependent protein kinase complex"/>
    <property type="evidence" value="ECO:0007669"/>
    <property type="project" value="TreeGrafter"/>
</dbReference>
<dbReference type="EMBL" id="LN891134">
    <property type="protein sequence ID" value="CUS08365.1"/>
    <property type="molecule type" value="Genomic_DNA"/>
</dbReference>
<evidence type="ECO:0000313" key="15">
    <source>
        <dbReference type="Proteomes" id="UP001412239"/>
    </source>
</evidence>
<feature type="domain" description="Protein kinase" evidence="12">
    <location>
        <begin position="109"/>
        <end position="391"/>
    </location>
</feature>
<evidence type="ECO:0000259" key="13">
    <source>
        <dbReference type="PROSITE" id="PS51285"/>
    </source>
</evidence>
<comment type="catalytic activity">
    <reaction evidence="8">
        <text>L-seryl-[protein] + ATP = O-phospho-L-seryl-[protein] + ADP + H(+)</text>
        <dbReference type="Rhea" id="RHEA:17989"/>
        <dbReference type="Rhea" id="RHEA-COMP:9863"/>
        <dbReference type="Rhea" id="RHEA-COMP:11604"/>
        <dbReference type="ChEBI" id="CHEBI:15378"/>
        <dbReference type="ChEBI" id="CHEBI:29999"/>
        <dbReference type="ChEBI" id="CHEBI:30616"/>
        <dbReference type="ChEBI" id="CHEBI:83421"/>
        <dbReference type="ChEBI" id="CHEBI:456216"/>
        <dbReference type="EC" id="2.7.11.11"/>
    </reaction>
</comment>